<dbReference type="InterPro" id="IPR013087">
    <property type="entry name" value="Znf_C2H2_type"/>
</dbReference>
<dbReference type="GO" id="GO:0000981">
    <property type="term" value="F:DNA-binding transcription factor activity, RNA polymerase II-specific"/>
    <property type="evidence" value="ECO:0007669"/>
    <property type="project" value="TreeGrafter"/>
</dbReference>
<dbReference type="FunFam" id="3.30.160.60:FF:002343">
    <property type="entry name" value="Zinc finger protein 33A"/>
    <property type="match status" value="1"/>
</dbReference>
<evidence type="ECO:0000256" key="11">
    <source>
        <dbReference type="PROSITE-ProRule" id="PRU00042"/>
    </source>
</evidence>
<evidence type="ECO:0000313" key="15">
    <source>
        <dbReference type="Proteomes" id="UP000007635"/>
    </source>
</evidence>
<feature type="domain" description="C2H2-type" evidence="13">
    <location>
        <begin position="437"/>
        <end position="461"/>
    </location>
</feature>
<dbReference type="GO" id="GO:0042802">
    <property type="term" value="F:identical protein binding"/>
    <property type="evidence" value="ECO:0007669"/>
    <property type="project" value="UniProtKB-ARBA"/>
</dbReference>
<comment type="subcellular location">
    <subcellularLocation>
        <location evidence="1">Nucleus</location>
    </subcellularLocation>
</comment>
<evidence type="ECO:0000256" key="2">
    <source>
        <dbReference type="ARBA" id="ARBA00006991"/>
    </source>
</evidence>
<dbReference type="Proteomes" id="UP000007635">
    <property type="component" value="Chromosome III"/>
</dbReference>
<dbReference type="FunFam" id="3.30.160.60:FF:000508">
    <property type="entry name" value="Myeloid zinc finger 1"/>
    <property type="match status" value="1"/>
</dbReference>
<keyword evidence="10" id="KW-0539">Nucleus</keyword>
<protein>
    <recommendedName>
        <fullName evidence="13">C2H2-type domain-containing protein</fullName>
    </recommendedName>
</protein>
<evidence type="ECO:0000256" key="12">
    <source>
        <dbReference type="SAM" id="MobiDB-lite"/>
    </source>
</evidence>
<accession>A0AAQ4Q3R0</accession>
<dbReference type="InterPro" id="IPR036236">
    <property type="entry name" value="Znf_C2H2_sf"/>
</dbReference>
<dbReference type="SMART" id="SM00355">
    <property type="entry name" value="ZnF_C2H2"/>
    <property type="match status" value="4"/>
</dbReference>
<evidence type="ECO:0000256" key="8">
    <source>
        <dbReference type="ARBA" id="ARBA00023125"/>
    </source>
</evidence>
<reference evidence="14 15" key="1">
    <citation type="journal article" date="2021" name="G3 (Bethesda)">
        <title>Improved contiguity of the threespine stickleback genome using long-read sequencing.</title>
        <authorList>
            <person name="Nath S."/>
            <person name="Shaw D.E."/>
            <person name="White M.A."/>
        </authorList>
    </citation>
    <scope>NUCLEOTIDE SEQUENCE [LARGE SCALE GENOMIC DNA]</scope>
    <source>
        <strain evidence="14 15">Lake Benthic</strain>
    </source>
</reference>
<evidence type="ECO:0000256" key="5">
    <source>
        <dbReference type="ARBA" id="ARBA00022771"/>
    </source>
</evidence>
<keyword evidence="8" id="KW-0238">DNA-binding</keyword>
<feature type="domain" description="C2H2-type" evidence="13">
    <location>
        <begin position="353"/>
        <end position="380"/>
    </location>
</feature>
<evidence type="ECO:0000256" key="10">
    <source>
        <dbReference type="ARBA" id="ARBA00023242"/>
    </source>
</evidence>
<evidence type="ECO:0000256" key="9">
    <source>
        <dbReference type="ARBA" id="ARBA00023163"/>
    </source>
</evidence>
<feature type="domain" description="C2H2-type" evidence="13">
    <location>
        <begin position="409"/>
        <end position="436"/>
    </location>
</feature>
<dbReference type="PROSITE" id="PS50157">
    <property type="entry name" value="ZINC_FINGER_C2H2_2"/>
    <property type="match status" value="4"/>
</dbReference>
<name>A0AAQ4Q3R0_GASAC</name>
<dbReference type="GeneTree" id="ENSGT01150000286958"/>
<keyword evidence="6" id="KW-0862">Zinc</keyword>
<dbReference type="Ensembl" id="ENSGACT00000048646.1">
    <property type="protein sequence ID" value="ENSGACP00000044781.1"/>
    <property type="gene ID" value="ENSGACG00000034665.1"/>
</dbReference>
<dbReference type="GO" id="GO:0005634">
    <property type="term" value="C:nucleus"/>
    <property type="evidence" value="ECO:0007669"/>
    <property type="project" value="UniProtKB-SubCell"/>
</dbReference>
<keyword evidence="15" id="KW-1185">Reference proteome</keyword>
<keyword evidence="9" id="KW-0804">Transcription</keyword>
<dbReference type="GeneID" id="120814343"/>
<evidence type="ECO:0000259" key="13">
    <source>
        <dbReference type="PROSITE" id="PS50157"/>
    </source>
</evidence>
<dbReference type="PANTHER" id="PTHR23226">
    <property type="entry name" value="ZINC FINGER AND SCAN DOMAIN-CONTAINING"/>
    <property type="match status" value="1"/>
</dbReference>
<dbReference type="PROSITE" id="PS00028">
    <property type="entry name" value="ZINC_FINGER_C2H2_1"/>
    <property type="match status" value="3"/>
</dbReference>
<dbReference type="KEGG" id="gat:120814343"/>
<feature type="region of interest" description="Disordered" evidence="12">
    <location>
        <begin position="38"/>
        <end position="61"/>
    </location>
</feature>
<dbReference type="GO" id="GO:0000978">
    <property type="term" value="F:RNA polymerase II cis-regulatory region sequence-specific DNA binding"/>
    <property type="evidence" value="ECO:0007669"/>
    <property type="project" value="TreeGrafter"/>
</dbReference>
<evidence type="ECO:0000256" key="7">
    <source>
        <dbReference type="ARBA" id="ARBA00023015"/>
    </source>
</evidence>
<evidence type="ECO:0000256" key="3">
    <source>
        <dbReference type="ARBA" id="ARBA00022723"/>
    </source>
</evidence>
<keyword evidence="5 11" id="KW-0863">Zinc-finger</keyword>
<dbReference type="AlphaFoldDB" id="A0AAQ4Q3R0"/>
<dbReference type="Gene3D" id="3.30.160.60">
    <property type="entry name" value="Classic Zinc Finger"/>
    <property type="match status" value="4"/>
</dbReference>
<keyword evidence="4" id="KW-0677">Repeat</keyword>
<dbReference type="GO" id="GO:0008270">
    <property type="term" value="F:zinc ion binding"/>
    <property type="evidence" value="ECO:0007669"/>
    <property type="project" value="UniProtKB-KW"/>
</dbReference>
<dbReference type="SUPFAM" id="SSF57667">
    <property type="entry name" value="beta-beta-alpha zinc fingers"/>
    <property type="match status" value="2"/>
</dbReference>
<sequence length="473" mass="52064">MSAGVASLQAQVELVLGALVKAATVELIKLFESGYRAPPDAGRTEDKGRHAAPGGLSTGATTRSIGVQVDKDMNPLFELCAPPFLSDENLYGKCSVELVEGSVFGTEILLAEDDGQVDPGALLPLEEQVSAETVDMVKLSELKTESPDDPQTDLILHETWTLSAEQSSPAKQKPLVIIPDTFNIITGETVKFVCPLILKSESQAPKPDISETPVKAEPQQVCVSTAKGTAYSPSPTDGAVTPAPVEVWERTHTPKETEHNLHVKLKRTSPNHELTRPCAVQLVDVLAAPESEARLQGASADGHDANHKTGWPLPKDLRRHHSFHNGHRICCFTPCENGVWRLQKAVSHAGGGYPCGVCGKTFKRRKILRRHERFHTGEKPYPCSRCSKSFALRKSLRRHLRFHTGQRPYTCTHCSKSFRLRENLKAHLRFHTGEKPFSCAICGKKFRILKNLEKHNLTQCGFFVPSFRTIAGL</sequence>
<evidence type="ECO:0000256" key="4">
    <source>
        <dbReference type="ARBA" id="ARBA00022737"/>
    </source>
</evidence>
<keyword evidence="7" id="KW-0805">Transcription regulation</keyword>
<reference evidence="14" key="3">
    <citation type="submission" date="2025-09" db="UniProtKB">
        <authorList>
            <consortium name="Ensembl"/>
        </authorList>
    </citation>
    <scope>IDENTIFICATION</scope>
</reference>
<evidence type="ECO:0000256" key="1">
    <source>
        <dbReference type="ARBA" id="ARBA00004123"/>
    </source>
</evidence>
<keyword evidence="3" id="KW-0479">Metal-binding</keyword>
<reference evidence="14" key="2">
    <citation type="submission" date="2025-08" db="UniProtKB">
        <authorList>
            <consortium name="Ensembl"/>
        </authorList>
    </citation>
    <scope>IDENTIFICATION</scope>
</reference>
<comment type="similarity">
    <text evidence="2">Belongs to the krueppel C2H2-type zinc-finger protein family.</text>
</comment>
<evidence type="ECO:0000256" key="6">
    <source>
        <dbReference type="ARBA" id="ARBA00022833"/>
    </source>
</evidence>
<dbReference type="FunFam" id="3.30.160.60:FF:000624">
    <property type="entry name" value="zinc finger protein 697"/>
    <property type="match status" value="1"/>
</dbReference>
<dbReference type="Pfam" id="PF00096">
    <property type="entry name" value="zf-C2H2"/>
    <property type="match status" value="4"/>
</dbReference>
<feature type="domain" description="C2H2-type" evidence="13">
    <location>
        <begin position="381"/>
        <end position="408"/>
    </location>
</feature>
<dbReference type="PANTHER" id="PTHR23226:SF240">
    <property type="entry name" value="GASTRULA ZINC FINGER PROTEIN XLCGF26.1-LIKE-RELATED"/>
    <property type="match status" value="1"/>
</dbReference>
<dbReference type="FunFam" id="3.30.160.60:FF:000145">
    <property type="entry name" value="Zinc finger protein 574"/>
    <property type="match status" value="1"/>
</dbReference>
<organism evidence="14 15">
    <name type="scientific">Gasterosteus aculeatus aculeatus</name>
    <name type="common">three-spined stickleback</name>
    <dbReference type="NCBI Taxonomy" id="481459"/>
    <lineage>
        <taxon>Eukaryota</taxon>
        <taxon>Metazoa</taxon>
        <taxon>Chordata</taxon>
        <taxon>Craniata</taxon>
        <taxon>Vertebrata</taxon>
        <taxon>Euteleostomi</taxon>
        <taxon>Actinopterygii</taxon>
        <taxon>Neopterygii</taxon>
        <taxon>Teleostei</taxon>
        <taxon>Neoteleostei</taxon>
        <taxon>Acanthomorphata</taxon>
        <taxon>Eupercaria</taxon>
        <taxon>Perciformes</taxon>
        <taxon>Cottioidei</taxon>
        <taxon>Gasterosteales</taxon>
        <taxon>Gasterosteidae</taxon>
        <taxon>Gasterosteus</taxon>
    </lineage>
</organism>
<proteinExistence type="inferred from homology"/>
<evidence type="ECO:0000313" key="14">
    <source>
        <dbReference type="Ensembl" id="ENSGACP00000044781.1"/>
    </source>
</evidence>
<dbReference type="RefSeq" id="XP_040025646.1">
    <property type="nucleotide sequence ID" value="XM_040169712.1"/>
</dbReference>